<dbReference type="AlphaFoldDB" id="A0A2V2BI42"/>
<reference evidence="1 2" key="1">
    <citation type="submission" date="2018-05" db="EMBL/GenBank/DDBJ databases">
        <title>Genomic Encyclopedia of Type Strains, Phase IV (KMG-V): Genome sequencing to study the core and pangenomes of soil and plant-associated prokaryotes.</title>
        <authorList>
            <person name="Whitman W."/>
        </authorList>
    </citation>
    <scope>NUCLEOTIDE SEQUENCE [LARGE SCALE GENOMIC DNA]</scope>
    <source>
        <strain evidence="1 2">PNA 200-10</strain>
    </source>
</reference>
<accession>A0A2V2BI42</accession>
<dbReference type="Proteomes" id="UP000245981">
    <property type="component" value="Unassembled WGS sequence"/>
</dbReference>
<sequence length="53" mass="6304">MDRETLYLLKTLDHNNDLLDEINRAKLGRYYNTKILRNACNAIEAELRRRGIL</sequence>
<evidence type="ECO:0000313" key="2">
    <source>
        <dbReference type="Proteomes" id="UP000245981"/>
    </source>
</evidence>
<comment type="caution">
    <text evidence="1">The sequence shown here is derived from an EMBL/GenBank/DDBJ whole genome shotgun (WGS) entry which is preliminary data.</text>
</comment>
<evidence type="ECO:0000313" key="1">
    <source>
        <dbReference type="EMBL" id="PWK96150.1"/>
    </source>
</evidence>
<proteinExistence type="predicted"/>
<dbReference type="EMBL" id="QGHF01000006">
    <property type="protein sequence ID" value="PWK96150.1"/>
    <property type="molecule type" value="Genomic_DNA"/>
</dbReference>
<name>A0A2V2BI42_9GAMM</name>
<gene>
    <name evidence="1" type="ORF">C7431_10671</name>
</gene>
<protein>
    <submittedName>
        <fullName evidence="1">Uncharacterized protein</fullName>
    </submittedName>
</protein>
<organism evidence="1 2">
    <name type="scientific">Pantoea allii</name>
    <dbReference type="NCBI Taxonomy" id="574096"/>
    <lineage>
        <taxon>Bacteria</taxon>
        <taxon>Pseudomonadati</taxon>
        <taxon>Pseudomonadota</taxon>
        <taxon>Gammaproteobacteria</taxon>
        <taxon>Enterobacterales</taxon>
        <taxon>Erwiniaceae</taxon>
        <taxon>Pantoea</taxon>
    </lineage>
</organism>